<keyword evidence="3" id="KW-1185">Reference proteome</keyword>
<comment type="caution">
    <text evidence="2">The sequence shown here is derived from an EMBL/GenBank/DDBJ whole genome shotgun (WGS) entry which is preliminary data.</text>
</comment>
<reference evidence="2" key="1">
    <citation type="journal article" date="2022" name="bioRxiv">
        <title>Sequencing and chromosome-scale assembly of the giantPleurodeles waltlgenome.</title>
        <authorList>
            <person name="Brown T."/>
            <person name="Elewa A."/>
            <person name="Iarovenko S."/>
            <person name="Subramanian E."/>
            <person name="Araus A.J."/>
            <person name="Petzold A."/>
            <person name="Susuki M."/>
            <person name="Suzuki K.-i.T."/>
            <person name="Hayashi T."/>
            <person name="Toyoda A."/>
            <person name="Oliveira C."/>
            <person name="Osipova E."/>
            <person name="Leigh N.D."/>
            <person name="Simon A."/>
            <person name="Yun M.H."/>
        </authorList>
    </citation>
    <scope>NUCLEOTIDE SEQUENCE</scope>
    <source>
        <strain evidence="2">20211129_DDA</strain>
        <tissue evidence="2">Liver</tissue>
    </source>
</reference>
<proteinExistence type="predicted"/>
<sequence>MKPLPRPAQFEALAVWELVARQQKELKFNRRMKKVEKSLVEARWDWEQKRWRMATMQDIKIFPAITERDESEKGDSAKEEESEGKKKRKKSYVDDDDSDVEDLITEWLRDRPPPMTTYAGGPGTNVTAPPAIPGTSQGAVGAVPAVEDSYQG</sequence>
<gene>
    <name evidence="2" type="ORF">NDU88_002679</name>
</gene>
<evidence type="ECO:0000313" key="3">
    <source>
        <dbReference type="Proteomes" id="UP001066276"/>
    </source>
</evidence>
<dbReference type="AlphaFoldDB" id="A0AAV7NH73"/>
<dbReference type="Proteomes" id="UP001066276">
    <property type="component" value="Chromosome 8"/>
</dbReference>
<organism evidence="2 3">
    <name type="scientific">Pleurodeles waltl</name>
    <name type="common">Iberian ribbed newt</name>
    <dbReference type="NCBI Taxonomy" id="8319"/>
    <lineage>
        <taxon>Eukaryota</taxon>
        <taxon>Metazoa</taxon>
        <taxon>Chordata</taxon>
        <taxon>Craniata</taxon>
        <taxon>Vertebrata</taxon>
        <taxon>Euteleostomi</taxon>
        <taxon>Amphibia</taxon>
        <taxon>Batrachia</taxon>
        <taxon>Caudata</taxon>
        <taxon>Salamandroidea</taxon>
        <taxon>Salamandridae</taxon>
        <taxon>Pleurodelinae</taxon>
        <taxon>Pleurodeles</taxon>
    </lineage>
</organism>
<evidence type="ECO:0000313" key="2">
    <source>
        <dbReference type="EMBL" id="KAJ1114442.1"/>
    </source>
</evidence>
<name>A0AAV7NH73_PLEWA</name>
<evidence type="ECO:0000256" key="1">
    <source>
        <dbReference type="SAM" id="MobiDB-lite"/>
    </source>
</evidence>
<protein>
    <submittedName>
        <fullName evidence="2">Uncharacterized protein</fullName>
    </submittedName>
</protein>
<feature type="compositionally biased region" description="Acidic residues" evidence="1">
    <location>
        <begin position="94"/>
        <end position="104"/>
    </location>
</feature>
<feature type="region of interest" description="Disordered" evidence="1">
    <location>
        <begin position="64"/>
        <end position="152"/>
    </location>
</feature>
<feature type="compositionally biased region" description="Basic and acidic residues" evidence="1">
    <location>
        <begin position="66"/>
        <end position="79"/>
    </location>
</feature>
<dbReference type="EMBL" id="JANPWB010000012">
    <property type="protein sequence ID" value="KAJ1114442.1"/>
    <property type="molecule type" value="Genomic_DNA"/>
</dbReference>
<accession>A0AAV7NH73</accession>